<feature type="region of interest" description="Disordered" evidence="1">
    <location>
        <begin position="29"/>
        <end position="55"/>
    </location>
</feature>
<gene>
    <name evidence="4" type="ORF">ACFPQB_11770</name>
</gene>
<name>A0ABW0ZFC0_9ACTN</name>
<evidence type="ECO:0000259" key="3">
    <source>
        <dbReference type="SMART" id="SM00909"/>
    </source>
</evidence>
<feature type="chain" id="PRO_5046950446" evidence="2">
    <location>
        <begin position="19"/>
        <end position="579"/>
    </location>
</feature>
<dbReference type="InterPro" id="IPR059026">
    <property type="entry name" value="LpqB_N"/>
</dbReference>
<evidence type="ECO:0000256" key="1">
    <source>
        <dbReference type="SAM" id="MobiDB-lite"/>
    </source>
</evidence>
<dbReference type="PROSITE" id="PS51257">
    <property type="entry name" value="PROKAR_LIPOPROTEIN"/>
    <property type="match status" value="1"/>
</dbReference>
<keyword evidence="5" id="KW-1185">Reference proteome</keyword>
<dbReference type="Pfam" id="PF25976">
    <property type="entry name" value="LpqB_N"/>
    <property type="match status" value="1"/>
</dbReference>
<keyword evidence="2" id="KW-0732">Signal</keyword>
<reference evidence="5" key="1">
    <citation type="journal article" date="2019" name="Int. J. Syst. Evol. Microbiol.">
        <title>The Global Catalogue of Microorganisms (GCM) 10K type strain sequencing project: providing services to taxonomists for standard genome sequencing and annotation.</title>
        <authorList>
            <consortium name="The Broad Institute Genomics Platform"/>
            <consortium name="The Broad Institute Genome Sequencing Center for Infectious Disease"/>
            <person name="Wu L."/>
            <person name="Ma J."/>
        </authorList>
    </citation>
    <scope>NUCLEOTIDE SEQUENCE [LARGE SCALE GENOMIC DNA]</scope>
    <source>
        <strain evidence="5">YIM 94188</strain>
    </source>
</reference>
<dbReference type="InterPro" id="IPR018910">
    <property type="entry name" value="LpqB_C"/>
</dbReference>
<accession>A0ABW0ZFC0</accession>
<dbReference type="Pfam" id="PF10646">
    <property type="entry name" value="Germane"/>
    <property type="match status" value="1"/>
</dbReference>
<organism evidence="4 5">
    <name type="scientific">Nocardioides vastitatis</name>
    <dbReference type="NCBI Taxonomy" id="2568655"/>
    <lineage>
        <taxon>Bacteria</taxon>
        <taxon>Bacillati</taxon>
        <taxon>Actinomycetota</taxon>
        <taxon>Actinomycetes</taxon>
        <taxon>Propionibacteriales</taxon>
        <taxon>Nocardioidaceae</taxon>
        <taxon>Nocardioides</taxon>
    </lineage>
</organism>
<dbReference type="Pfam" id="PF10647">
    <property type="entry name" value="Gmad1"/>
    <property type="match status" value="1"/>
</dbReference>
<dbReference type="InterPro" id="IPR019606">
    <property type="entry name" value="GerMN"/>
</dbReference>
<feature type="signal peptide" evidence="2">
    <location>
        <begin position="1"/>
        <end position="18"/>
    </location>
</feature>
<dbReference type="RefSeq" id="WP_136436938.1">
    <property type="nucleotide sequence ID" value="NZ_JBHSNS010000005.1"/>
</dbReference>
<sequence length="579" mass="61173">MTRLVALLIALLAATTLAGCMDLPDEGPVVESGVTEERDGRRASGIDARPPADGASRTQVVTGFLDAMTAWPIQTSVAKEYLTEEAAEQWNPERETIVYGDSLPAREVGGEVTVQLTDADGLDSIGSWRGPLPESELTLQFQVTVEDGEYRIFQPPDALVVPASWFQQRYRQVSLYYFDPVAQILVPEPVFVPVGDQLATTLVSALLDGPPPRASGVVRTFIPAGLSVGLSVPVDDEGVADITLVGDAPLVSPEEAELMLAQLAWTLKQDTAITAVRVTIGDADLPLPGGASTYSVDSAQDFAPSGAGATTLLFALSGGRLLWGSNDSLLPVTGPFGGLGLGIVSVAARPDGELVAAVDRDGTRVRVAPVRDVPEGARPQTVLSGGTRFARPTWDDAGRLWLLDRRRGGAVVWLVEDGVAREVRVRGVTGERAHQLIASRDGTRLVSVVRTSEGDEVLGARVVIGSSGRVARVREPFVIRPAEDTRIVDVAWTSPIRVALLTPTSPRTLYEVDIVAADGAAVAIDTLSTIVAGPVLGIAGTPTPEAPTFAVFGDHYLDVVTQEQYDTGPAPISQLDYAG</sequence>
<dbReference type="SUPFAM" id="SSF63829">
    <property type="entry name" value="Calcium-dependent phosphotriesterase"/>
    <property type="match status" value="1"/>
</dbReference>
<evidence type="ECO:0000313" key="5">
    <source>
        <dbReference type="Proteomes" id="UP001596072"/>
    </source>
</evidence>
<feature type="compositionally biased region" description="Basic and acidic residues" evidence="1">
    <location>
        <begin position="35"/>
        <end position="44"/>
    </location>
</feature>
<evidence type="ECO:0000256" key="2">
    <source>
        <dbReference type="SAM" id="SignalP"/>
    </source>
</evidence>
<feature type="domain" description="GerMN" evidence="3">
    <location>
        <begin position="199"/>
        <end position="289"/>
    </location>
</feature>
<proteinExistence type="predicted"/>
<dbReference type="Proteomes" id="UP001596072">
    <property type="component" value="Unassembled WGS sequence"/>
</dbReference>
<dbReference type="EMBL" id="JBHSNS010000005">
    <property type="protein sequence ID" value="MFC5729596.1"/>
    <property type="molecule type" value="Genomic_DNA"/>
</dbReference>
<dbReference type="SMART" id="SM00909">
    <property type="entry name" value="Germane"/>
    <property type="match status" value="1"/>
</dbReference>
<comment type="caution">
    <text evidence="4">The sequence shown here is derived from an EMBL/GenBank/DDBJ whole genome shotgun (WGS) entry which is preliminary data.</text>
</comment>
<evidence type="ECO:0000313" key="4">
    <source>
        <dbReference type="EMBL" id="MFC5729596.1"/>
    </source>
</evidence>
<protein>
    <submittedName>
        <fullName evidence="4">LpqB family beta-propeller domain-containing protein</fullName>
    </submittedName>
</protein>